<name>A0A662ZBB0_9GAMM</name>
<dbReference type="EMBL" id="FOSF01000052">
    <property type="protein sequence ID" value="SFK30872.1"/>
    <property type="molecule type" value="Genomic_DNA"/>
</dbReference>
<gene>
    <name evidence="1" type="ORF">SAMN04487865_105222</name>
</gene>
<evidence type="ECO:0000313" key="2">
    <source>
        <dbReference type="Proteomes" id="UP000243374"/>
    </source>
</evidence>
<evidence type="ECO:0000313" key="1">
    <source>
        <dbReference type="EMBL" id="SFK30872.1"/>
    </source>
</evidence>
<sequence length="77" mass="8989">MCSRMEKELLIEEVSVVSAFIGYRFRKDEPVPEEFLKTAEVRRFLYATSPELVDAEKIRKELAALKQPFLNKPIVFP</sequence>
<dbReference type="Proteomes" id="UP000243374">
    <property type="component" value="Unassembled WGS sequence"/>
</dbReference>
<organism evidence="1 2">
    <name type="scientific">Succinivibrio dextrinosolvens</name>
    <dbReference type="NCBI Taxonomy" id="83771"/>
    <lineage>
        <taxon>Bacteria</taxon>
        <taxon>Pseudomonadati</taxon>
        <taxon>Pseudomonadota</taxon>
        <taxon>Gammaproteobacteria</taxon>
        <taxon>Aeromonadales</taxon>
        <taxon>Succinivibrionaceae</taxon>
        <taxon>Succinivibrio</taxon>
    </lineage>
</organism>
<accession>A0A662ZBB0</accession>
<dbReference type="AlphaFoldDB" id="A0A662ZBB0"/>
<keyword evidence="2" id="KW-1185">Reference proteome</keyword>
<proteinExistence type="predicted"/>
<protein>
    <submittedName>
        <fullName evidence="1">Uncharacterized protein</fullName>
    </submittedName>
</protein>
<reference evidence="1 2" key="1">
    <citation type="submission" date="2016-10" db="EMBL/GenBank/DDBJ databases">
        <authorList>
            <person name="Varghese N."/>
            <person name="Submissions S."/>
        </authorList>
    </citation>
    <scope>NUCLEOTIDE SEQUENCE [LARGE SCALE GENOMIC DNA]</scope>
    <source>
        <strain evidence="1 2">22B</strain>
    </source>
</reference>